<proteinExistence type="predicted"/>
<dbReference type="EMBL" id="KV425580">
    <property type="protein sequence ID" value="KZT24142.1"/>
    <property type="molecule type" value="Genomic_DNA"/>
</dbReference>
<accession>A0A165RQM9</accession>
<name>A0A165RQM9_9AGAM</name>
<dbReference type="AlphaFoldDB" id="A0A165RQM9"/>
<evidence type="ECO:0000313" key="2">
    <source>
        <dbReference type="Proteomes" id="UP000076761"/>
    </source>
</evidence>
<sequence>MGPQGETLLPVANAVPVPKPPTQVSQPFNAPYHPFAKVKPAEEYWTYDLPVNEDEEGEFEDWIDKVHGFVHFVNPVPYIVEHPSVAVYMDEVTEESGRLVEEEQDDDYLKVPRMDKAKKNYECLVLLPEWFEKLERPKEIPDDKYEGFVRYTTRFFPYWWKTVAQE</sequence>
<dbReference type="Proteomes" id="UP000076761">
    <property type="component" value="Unassembled WGS sequence"/>
</dbReference>
<evidence type="ECO:0000313" key="1">
    <source>
        <dbReference type="EMBL" id="KZT24142.1"/>
    </source>
</evidence>
<gene>
    <name evidence="1" type="ORF">NEOLEDRAFT_1179636</name>
</gene>
<reference evidence="1 2" key="1">
    <citation type="journal article" date="2016" name="Mol. Biol. Evol.">
        <title>Comparative Genomics of Early-Diverging Mushroom-Forming Fungi Provides Insights into the Origins of Lignocellulose Decay Capabilities.</title>
        <authorList>
            <person name="Nagy L.G."/>
            <person name="Riley R."/>
            <person name="Tritt A."/>
            <person name="Adam C."/>
            <person name="Daum C."/>
            <person name="Floudas D."/>
            <person name="Sun H."/>
            <person name="Yadav J.S."/>
            <person name="Pangilinan J."/>
            <person name="Larsson K.H."/>
            <person name="Matsuura K."/>
            <person name="Barry K."/>
            <person name="Labutti K."/>
            <person name="Kuo R."/>
            <person name="Ohm R.A."/>
            <person name="Bhattacharya S.S."/>
            <person name="Shirouzu T."/>
            <person name="Yoshinaga Y."/>
            <person name="Martin F.M."/>
            <person name="Grigoriev I.V."/>
            <person name="Hibbett D.S."/>
        </authorList>
    </citation>
    <scope>NUCLEOTIDE SEQUENCE [LARGE SCALE GENOMIC DNA]</scope>
    <source>
        <strain evidence="1 2">HHB14362 ss-1</strain>
    </source>
</reference>
<dbReference type="InParanoid" id="A0A165RQM9"/>
<protein>
    <submittedName>
        <fullName evidence="1">Uncharacterized protein</fullName>
    </submittedName>
</protein>
<keyword evidence="2" id="KW-1185">Reference proteome</keyword>
<organism evidence="1 2">
    <name type="scientific">Neolentinus lepideus HHB14362 ss-1</name>
    <dbReference type="NCBI Taxonomy" id="1314782"/>
    <lineage>
        <taxon>Eukaryota</taxon>
        <taxon>Fungi</taxon>
        <taxon>Dikarya</taxon>
        <taxon>Basidiomycota</taxon>
        <taxon>Agaricomycotina</taxon>
        <taxon>Agaricomycetes</taxon>
        <taxon>Gloeophyllales</taxon>
        <taxon>Gloeophyllaceae</taxon>
        <taxon>Neolentinus</taxon>
    </lineage>
</organism>
<dbReference type="OrthoDB" id="3035440at2759"/>